<name>E7N3C5_9FIRM</name>
<reference evidence="2 3" key="1">
    <citation type="submission" date="2010-08" db="EMBL/GenBank/DDBJ databases">
        <authorList>
            <person name="Weinstock G."/>
            <person name="Sodergren E."/>
            <person name="Clifton S."/>
            <person name="Fulton L."/>
            <person name="Fulton B."/>
            <person name="Courtney L."/>
            <person name="Fronick C."/>
            <person name="Harrison M."/>
            <person name="Strong C."/>
            <person name="Farmer C."/>
            <person name="Delahaunty K."/>
            <person name="Markovic C."/>
            <person name="Hall O."/>
            <person name="Minx P."/>
            <person name="Tomlinson C."/>
            <person name="Mitreva M."/>
            <person name="Hou S."/>
            <person name="Chen J."/>
            <person name="Wollam A."/>
            <person name="Pepin K.H."/>
            <person name="Johnson M."/>
            <person name="Bhonagiri V."/>
            <person name="Zhang X."/>
            <person name="Suruliraj S."/>
            <person name="Warren W."/>
            <person name="Chinwalla A."/>
            <person name="Mardis E.R."/>
            <person name="Wilson R.K."/>
        </authorList>
    </citation>
    <scope>NUCLEOTIDE SEQUENCE [LARGE SCALE GENOMIC DNA]</scope>
    <source>
        <strain evidence="2 3">F0399</strain>
    </source>
</reference>
<dbReference type="InterPro" id="IPR029063">
    <property type="entry name" value="SAM-dependent_MTases_sf"/>
</dbReference>
<dbReference type="HOGENOM" id="CLU_007795_2_0_9"/>
<dbReference type="STRING" id="749551.HMPREF9555_01500"/>
<dbReference type="InterPro" id="IPR009537">
    <property type="entry name" value="DUF1156"/>
</dbReference>
<organism evidence="2 3">
    <name type="scientific">Selenomonas artemidis F0399</name>
    <dbReference type="NCBI Taxonomy" id="749551"/>
    <lineage>
        <taxon>Bacteria</taxon>
        <taxon>Bacillati</taxon>
        <taxon>Bacillota</taxon>
        <taxon>Negativicutes</taxon>
        <taxon>Selenomonadales</taxon>
        <taxon>Selenomonadaceae</taxon>
        <taxon>Selenomonas</taxon>
    </lineage>
</organism>
<evidence type="ECO:0000259" key="1">
    <source>
        <dbReference type="Pfam" id="PF06634"/>
    </source>
</evidence>
<proteinExistence type="predicted"/>
<gene>
    <name evidence="2" type="ORF">HMPREF9555_01500</name>
</gene>
<evidence type="ECO:0000313" key="3">
    <source>
        <dbReference type="Proteomes" id="UP000004633"/>
    </source>
</evidence>
<dbReference type="AlphaFoldDB" id="E7N3C5"/>
<dbReference type="RefSeq" id="WP_009350158.1">
    <property type="nucleotide sequence ID" value="NZ_GL638141.1"/>
</dbReference>
<keyword evidence="3" id="KW-1185">Reference proteome</keyword>
<dbReference type="Pfam" id="PF06634">
    <property type="entry name" value="DUF1156"/>
    <property type="match status" value="1"/>
</dbReference>
<comment type="caution">
    <text evidence="2">The sequence shown here is derived from an EMBL/GenBank/DDBJ whole genome shotgun (WGS) entry which is preliminary data.</text>
</comment>
<dbReference type="EMBL" id="AECV01000028">
    <property type="protein sequence ID" value="EFW29323.1"/>
    <property type="molecule type" value="Genomic_DNA"/>
</dbReference>
<protein>
    <recommendedName>
        <fullName evidence="1">DUF1156 domain-containing protein</fullName>
    </recommendedName>
</protein>
<dbReference type="Proteomes" id="UP000004633">
    <property type="component" value="Unassembled WGS sequence"/>
</dbReference>
<evidence type="ECO:0000313" key="2">
    <source>
        <dbReference type="EMBL" id="EFW29323.1"/>
    </source>
</evidence>
<feature type="domain" description="DUF1156" evidence="1">
    <location>
        <begin position="11"/>
        <end position="82"/>
    </location>
</feature>
<sequence>MTYKKKLIEVALPLDAINAESAREKSIRHGHPSTLHLWWSRKPTATARAVIWASLIDDPSAHPEQFPTEKAQEKERRRLFRILEELVKWENSNDKRVLDAAKAEILTSTDGNPPPLLDPFAGGGTIPLEAQRLGLEAHAHDLNPVAVMINKAMIEIPPKFAGQPPVNPEAQRHKLTEDDWSGTRGLAEDMRYYGAWMKQRAFEKIGHLYPKVKDADGKEHTVIAWLWTRTVKCPNPACGCEMPLASSFELSKKKGKEVYTDPIINNGHISYAIKHGKQDEGTVNRRGATCICCGAAVGFPYIRDEGRSGRMGRHLLAVVAEGQGGRMYLPADSEQITIADVERPDDYPDADLPNNPRDFKTPNYGMMTFAELFTNRQLVALTTFSELIGEVRTQIEADGGSAEYAQSVSVYLAFVVDKMTDYHSSVCSWDTSRDGMRNTFGRQAIPMVWDYAEANPFCSYSGSYDNMLGWVVKSIGALPASSSGVVAQFDAQSDYGLQNIMISTDPPYYDNIAYADLSDFFYVWMRQSLKDIYPALFRTMLVPKAEELVATPYRFGGSTENARIFFEDGMVSACMQMYASAADDIPVTIYYAFKQRDTDTQDATASTGWETMLSAIIRAGFCITGTWPIRTELSNRMIGRDANALASSIVLICRKRPADAPVATRRDFLTALKRELRPALVSLQQSNIAPVDMAQSAIGPGIAVYSRYAQVLEADGTPMTVRTALQIINQELDQYFSEQDGALDRDTIFCVALYTQYAFREVKFGDVDVLARAKNTSTDRLREKGILFAERGTVRLLQRDEMVSQRTYDVSVTWQVVQRLAHALDVDGVEGAAQIVVGLSSEDAEKARALAYRLFQTAERRGWAQDAYAYNTLVTNWRAIQEVAARIKKEQGANQGGLFAE</sequence>
<dbReference type="SUPFAM" id="SSF53335">
    <property type="entry name" value="S-adenosyl-L-methionine-dependent methyltransferases"/>
    <property type="match status" value="1"/>
</dbReference>
<accession>E7N3C5</accession>